<organism evidence="2">
    <name type="scientific">viral metagenome</name>
    <dbReference type="NCBI Taxonomy" id="1070528"/>
    <lineage>
        <taxon>unclassified sequences</taxon>
        <taxon>metagenomes</taxon>
        <taxon>organismal metagenomes</taxon>
    </lineage>
</organism>
<protein>
    <submittedName>
        <fullName evidence="2">Uncharacterized protein</fullName>
    </submittedName>
</protein>
<evidence type="ECO:0000256" key="1">
    <source>
        <dbReference type="SAM" id="Phobius"/>
    </source>
</evidence>
<reference evidence="2" key="1">
    <citation type="journal article" date="2020" name="Nature">
        <title>Giant virus diversity and host interactions through global metagenomics.</title>
        <authorList>
            <person name="Schulz F."/>
            <person name="Roux S."/>
            <person name="Paez-Espino D."/>
            <person name="Jungbluth S."/>
            <person name="Walsh D.A."/>
            <person name="Denef V.J."/>
            <person name="McMahon K.D."/>
            <person name="Konstantinidis K.T."/>
            <person name="Eloe-Fadrosh E.A."/>
            <person name="Kyrpides N.C."/>
            <person name="Woyke T."/>
        </authorList>
    </citation>
    <scope>NUCLEOTIDE SEQUENCE</scope>
    <source>
        <strain evidence="2">GVMAG-S-3300012000-53</strain>
    </source>
</reference>
<sequence length="64" mass="7800">MSKKLDFLFQLDFWFKFVLLISVMISFYIFIQILVVKDLTYKPMFSTWQFPMLLAIFIEVLYGM</sequence>
<dbReference type="AlphaFoldDB" id="A0A6C0KJZ7"/>
<feature type="transmembrane region" description="Helical" evidence="1">
    <location>
        <begin position="43"/>
        <end position="62"/>
    </location>
</feature>
<dbReference type="EMBL" id="MN740887">
    <property type="protein sequence ID" value="QHU16648.1"/>
    <property type="molecule type" value="Genomic_DNA"/>
</dbReference>
<evidence type="ECO:0000313" key="2">
    <source>
        <dbReference type="EMBL" id="QHU16648.1"/>
    </source>
</evidence>
<keyword evidence="1" id="KW-0472">Membrane</keyword>
<feature type="transmembrane region" description="Helical" evidence="1">
    <location>
        <begin position="13"/>
        <end position="36"/>
    </location>
</feature>
<proteinExistence type="predicted"/>
<accession>A0A6C0KJZ7</accession>
<keyword evidence="1" id="KW-1133">Transmembrane helix</keyword>
<keyword evidence="1" id="KW-0812">Transmembrane</keyword>
<name>A0A6C0KJZ7_9ZZZZ</name>